<feature type="compositionally biased region" description="Acidic residues" evidence="1">
    <location>
        <begin position="1120"/>
        <end position="1141"/>
    </location>
</feature>
<sequence>MKEKGDQCILVGYSTQLKGYHVYNKRTRMIVESIHIRFDEIKEVSKTSVANNTSGLVPQLQKASDYDNPDPVPQQQDVSSLADVHVLSQQKLDLLFGLLYDEFFNAGSNIQDKQPTMNIKTTSAPSTPTNVHAEENNDYQAEEGEQSQDDEFTNPLCAPAQEEVESSSHNNDPEMCMYALTVSTAKPKKIKETMADSAWIETMHEELHQFDRLQVGELVKKPFGKSIIKLKWLWKNKKDEDQTVIRNKARITPRVLGSLTSSINSQLLEKVGFVAYKLEHPQELSRVHNTCHVSNLKKCYADEPLAVLLDELHFDDKLHFVEEPVKIMDQEVKRLKRSRIPIVKVTLTKTSPRNPLCVLYFPRAILTSLQGCYKQALHPIIDQSASSPIKIEAPRELPKIMPNALTKGEWGFKHTKAVFPNEIIPFLKTLKDIFNVFYKDLLNEVTEVQTVFNQMEVAVQQYHIDKQCFEIQKKQFFLENDQLLDQIIYQDIVNIVVSSSVDVNTSVKVNSSVIMNDSVNYVEMCNKCLELKAELIKQHNMTNTSVNRTEPSFDQLFELNNLKGELQVKDITIKKLKTHIKRINETSTSESVKKDFDEIETINIELEHRVTSLIAKNEHLKQKYKQLYDLIKPSREKVLVITALKINLRKLKGKETVDNAAQMSNATTMAPRLYKLGPIILGPQVKNNRETHEYYLKHTTEQAVILKEVVKQAKSQNPLDNTSYSACVYVKLIQYLLSCVRDTCPSIHKPREKLVAVTPINKMKTLRVVDTVTSSGNIPKAALTFACVDLSHFFDNTLLYTWTTLSCLVAALPLDIDLLLFLVAPKHVVTRVYTRRPKVPKSVPNSKPKVEKSMTTNKMKPGTSRGSNSSAPSSSSLIDCSLEPALHEMTPATPSSGLIPNPSPSTPFRPPLRHEWDLVFQPVFDEFFFPSASVASLVSVEEAPAHVESTSSPSSTTVDQDAPLSSIKKSKRAIAWKMSYIKGINPSFYTHNILMVESFKPVIQAQRRLNLKVQDVVKNEIVRRMPSGLCNASATFQICMTTIFHDMVEGFIEVFMDYFLVFGNSFDQCPNNLDKMLENVMRRCIAGDEILEILAHCHSGPTWGHHSASVIWRKVTKDEGNDDVEEEEDPQEEEDDIEVDINEDKNEPELTYSYEEMNPFNPPPLASESEPKDAIKVENPIKHEDETIPASVYEVGESSTAPFLCEDSDGLLAGLMRRDISSLFGWMASLSRRLCGRETVHALVEKKGKAKHEFYGKLILEVCSSVEQGTAAMEKLVKKLSNAEGKENVDVAIAVERARHANVGNDARGSGPAKGQDVVPAARECIFAGFMKCNPTAFRGTEGAVELLRWFEKSKSVFGIILETVNQMPWTEMKQLMTVKFYPTEEVQRIEHELWNLKVKEYNIVSYTQRFNELALMCLRMVEPERVKVDAYIRGLSDNIKGEVTSSKPTNLSEAVCMAYK</sequence>
<feature type="region of interest" description="Disordered" evidence="1">
    <location>
        <begin position="111"/>
        <end position="132"/>
    </location>
</feature>
<feature type="domain" description="Retrotransposon gag" evidence="2">
    <location>
        <begin position="1368"/>
        <end position="1437"/>
    </location>
</feature>
<dbReference type="InterPro" id="IPR057670">
    <property type="entry name" value="SH3_retrovirus"/>
</dbReference>
<dbReference type="InterPro" id="IPR043128">
    <property type="entry name" value="Rev_trsase/Diguanyl_cyclase"/>
</dbReference>
<dbReference type="Pfam" id="PF25597">
    <property type="entry name" value="SH3_retrovirus"/>
    <property type="match status" value="1"/>
</dbReference>
<feature type="region of interest" description="Disordered" evidence="1">
    <location>
        <begin position="1118"/>
        <end position="1144"/>
    </location>
</feature>
<dbReference type="EMBL" id="BKCJ010008673">
    <property type="protein sequence ID" value="GEU83385.1"/>
    <property type="molecule type" value="Genomic_DNA"/>
</dbReference>
<evidence type="ECO:0000259" key="3">
    <source>
        <dbReference type="Pfam" id="PF25597"/>
    </source>
</evidence>
<feature type="domain" description="Retroviral polymerase SH3-like" evidence="3">
    <location>
        <begin position="3"/>
        <end position="47"/>
    </location>
</feature>
<dbReference type="PANTHER" id="PTHR46148:SF59">
    <property type="entry name" value="NUCLEOTIDYLTRANSFERASE, RIBONUCLEASE H"/>
    <property type="match status" value="1"/>
</dbReference>
<dbReference type="PANTHER" id="PTHR46148">
    <property type="entry name" value="CHROMO DOMAIN-CONTAINING PROTEIN"/>
    <property type="match status" value="1"/>
</dbReference>
<dbReference type="Pfam" id="PF03732">
    <property type="entry name" value="Retrotrans_gag"/>
    <property type="match status" value="1"/>
</dbReference>
<comment type="caution">
    <text evidence="4">The sequence shown here is derived from an EMBL/GenBank/DDBJ whole genome shotgun (WGS) entry which is preliminary data.</text>
</comment>
<evidence type="ECO:0000259" key="2">
    <source>
        <dbReference type="Pfam" id="PF03732"/>
    </source>
</evidence>
<name>A0A6L2NFE7_TANCI</name>
<dbReference type="SUPFAM" id="SSF56672">
    <property type="entry name" value="DNA/RNA polymerases"/>
    <property type="match status" value="1"/>
</dbReference>
<dbReference type="InterPro" id="IPR005162">
    <property type="entry name" value="Retrotrans_gag_dom"/>
</dbReference>
<evidence type="ECO:0000256" key="1">
    <source>
        <dbReference type="SAM" id="MobiDB-lite"/>
    </source>
</evidence>
<accession>A0A6L2NFE7</accession>
<dbReference type="Gene3D" id="3.30.70.270">
    <property type="match status" value="1"/>
</dbReference>
<evidence type="ECO:0000313" key="4">
    <source>
        <dbReference type="EMBL" id="GEU83385.1"/>
    </source>
</evidence>
<feature type="region of interest" description="Disordered" evidence="1">
    <location>
        <begin position="837"/>
        <end position="877"/>
    </location>
</feature>
<organism evidence="4">
    <name type="scientific">Tanacetum cinerariifolium</name>
    <name type="common">Dalmatian daisy</name>
    <name type="synonym">Chrysanthemum cinerariifolium</name>
    <dbReference type="NCBI Taxonomy" id="118510"/>
    <lineage>
        <taxon>Eukaryota</taxon>
        <taxon>Viridiplantae</taxon>
        <taxon>Streptophyta</taxon>
        <taxon>Embryophyta</taxon>
        <taxon>Tracheophyta</taxon>
        <taxon>Spermatophyta</taxon>
        <taxon>Magnoliopsida</taxon>
        <taxon>eudicotyledons</taxon>
        <taxon>Gunneridae</taxon>
        <taxon>Pentapetalae</taxon>
        <taxon>asterids</taxon>
        <taxon>campanulids</taxon>
        <taxon>Asterales</taxon>
        <taxon>Asteraceae</taxon>
        <taxon>Asteroideae</taxon>
        <taxon>Anthemideae</taxon>
        <taxon>Anthemidinae</taxon>
        <taxon>Tanacetum</taxon>
    </lineage>
</organism>
<feature type="compositionally biased region" description="Low complexity" evidence="1">
    <location>
        <begin position="863"/>
        <end position="877"/>
    </location>
</feature>
<reference evidence="4" key="1">
    <citation type="journal article" date="2019" name="Sci. Rep.">
        <title>Draft genome of Tanacetum cinerariifolium, the natural source of mosquito coil.</title>
        <authorList>
            <person name="Yamashiro T."/>
            <person name="Shiraishi A."/>
            <person name="Satake H."/>
            <person name="Nakayama K."/>
        </authorList>
    </citation>
    <scope>NUCLEOTIDE SEQUENCE</scope>
</reference>
<feature type="compositionally biased region" description="Polar residues" evidence="1">
    <location>
        <begin position="111"/>
        <end position="130"/>
    </location>
</feature>
<dbReference type="InterPro" id="IPR043502">
    <property type="entry name" value="DNA/RNA_pol_sf"/>
</dbReference>
<protein>
    <submittedName>
        <fullName evidence="4">Uncharacterized protein</fullName>
    </submittedName>
</protein>
<gene>
    <name evidence="4" type="ORF">Tci_055363</name>
</gene>
<proteinExistence type="predicted"/>